<organism evidence="3 4">
    <name type="scientific">Haemonchus contortus</name>
    <name type="common">Barber pole worm</name>
    <dbReference type="NCBI Taxonomy" id="6289"/>
    <lineage>
        <taxon>Eukaryota</taxon>
        <taxon>Metazoa</taxon>
        <taxon>Ecdysozoa</taxon>
        <taxon>Nematoda</taxon>
        <taxon>Chromadorea</taxon>
        <taxon>Rhabditida</taxon>
        <taxon>Rhabditina</taxon>
        <taxon>Rhabditomorpha</taxon>
        <taxon>Strongyloidea</taxon>
        <taxon>Trichostrongylidae</taxon>
        <taxon>Haemonchus</taxon>
    </lineage>
</organism>
<keyword evidence="1" id="KW-1133">Transmembrane helix</keyword>
<feature type="domain" description="Deltamethrin resistance protein prag01" evidence="2">
    <location>
        <begin position="45"/>
        <end position="90"/>
    </location>
</feature>
<evidence type="ECO:0000313" key="3">
    <source>
        <dbReference type="Proteomes" id="UP000025227"/>
    </source>
</evidence>
<evidence type="ECO:0000313" key="4">
    <source>
        <dbReference type="WBParaSite" id="HCON_00065250-00001"/>
    </source>
</evidence>
<keyword evidence="3" id="KW-1185">Reference proteome</keyword>
<evidence type="ECO:0000259" key="2">
    <source>
        <dbReference type="Pfam" id="PF16020"/>
    </source>
</evidence>
<dbReference type="Proteomes" id="UP000025227">
    <property type="component" value="Unplaced"/>
</dbReference>
<proteinExistence type="predicted"/>
<evidence type="ECO:0000256" key="1">
    <source>
        <dbReference type="SAM" id="Phobius"/>
    </source>
</evidence>
<dbReference type="InterPro" id="IPR031973">
    <property type="entry name" value="Deltameth_res_prag01"/>
</dbReference>
<feature type="transmembrane region" description="Helical" evidence="1">
    <location>
        <begin position="66"/>
        <end position="89"/>
    </location>
</feature>
<dbReference type="Pfam" id="PF16020">
    <property type="entry name" value="Deltameth_res"/>
    <property type="match status" value="1"/>
</dbReference>
<dbReference type="OrthoDB" id="5809766at2759"/>
<reference evidence="4" key="1">
    <citation type="submission" date="2020-12" db="UniProtKB">
        <authorList>
            <consortium name="WormBaseParasite"/>
        </authorList>
    </citation>
    <scope>IDENTIFICATION</scope>
    <source>
        <strain evidence="4">MHco3</strain>
    </source>
</reference>
<protein>
    <submittedName>
        <fullName evidence="4">Deltameth_res domain-containing protein</fullName>
    </submittedName>
</protein>
<dbReference type="OMA" id="GPPCNFD"/>
<dbReference type="WBParaSite" id="HCON_00065250-00001">
    <property type="protein sequence ID" value="HCON_00065250-00001"/>
    <property type="gene ID" value="HCON_00065250"/>
</dbReference>
<accession>A0A7I4YAC5</accession>
<sequence length="103" mass="11765">PRMNRALASRFLALRRVLTQQPKRLGSGGHHEVLNPGPPVTLDYMPVPFQPYKKVYAELQSKFNTYLAISATLFVISMGLAVYTDLFVFEAIRSPLSYRNRHK</sequence>
<keyword evidence="1" id="KW-0472">Membrane</keyword>
<dbReference type="AlphaFoldDB" id="A0A7I4YAC5"/>
<name>A0A7I4YAC5_HAECO</name>
<keyword evidence="1" id="KW-0812">Transmembrane</keyword>